<dbReference type="InterPro" id="IPR011650">
    <property type="entry name" value="Peptidase_M20_dimer"/>
</dbReference>
<evidence type="ECO:0000259" key="5">
    <source>
        <dbReference type="Pfam" id="PF07687"/>
    </source>
</evidence>
<dbReference type="RefSeq" id="XP_066913243.1">
    <property type="nucleotide sequence ID" value="XM_067057142.1"/>
</dbReference>
<dbReference type="AlphaFoldDB" id="A0A7M6DLL3"/>
<name>A0A7M6DLL3_9CNID</name>
<dbReference type="GO" id="GO:0006508">
    <property type="term" value="P:proteolysis"/>
    <property type="evidence" value="ECO:0007669"/>
    <property type="project" value="UniProtKB-KW"/>
</dbReference>
<dbReference type="InterPro" id="IPR002933">
    <property type="entry name" value="Peptidase_M20"/>
</dbReference>
<dbReference type="Gene3D" id="3.40.630.10">
    <property type="entry name" value="Zn peptidases"/>
    <property type="match status" value="1"/>
</dbReference>
<keyword evidence="3" id="KW-0479">Metal-binding</keyword>
<dbReference type="Gene3D" id="3.30.70.360">
    <property type="match status" value="1"/>
</dbReference>
<dbReference type="Proteomes" id="UP000594262">
    <property type="component" value="Unplaced"/>
</dbReference>
<keyword evidence="2" id="KW-0645">Protease</keyword>
<dbReference type="InterPro" id="IPR051458">
    <property type="entry name" value="Cyt/Met_Dipeptidase"/>
</dbReference>
<dbReference type="GO" id="GO:0008233">
    <property type="term" value="F:peptidase activity"/>
    <property type="evidence" value="ECO:0007669"/>
    <property type="project" value="UniProtKB-KW"/>
</dbReference>
<dbReference type="PROSITE" id="PS00759">
    <property type="entry name" value="ARGE_DAPE_CPG2_2"/>
    <property type="match status" value="1"/>
</dbReference>
<evidence type="ECO:0000256" key="4">
    <source>
        <dbReference type="ARBA" id="ARBA00022801"/>
    </source>
</evidence>
<keyword evidence="7" id="KW-1185">Reference proteome</keyword>
<dbReference type="OrthoDB" id="7832001at2759"/>
<dbReference type="PANTHER" id="PTHR43270:SF4">
    <property type="entry name" value="CARNOSINE DIPEPTIDASE 2, ISOFORM A"/>
    <property type="match status" value="1"/>
</dbReference>
<evidence type="ECO:0000256" key="3">
    <source>
        <dbReference type="ARBA" id="ARBA00022723"/>
    </source>
</evidence>
<dbReference type="GO" id="GO:0046872">
    <property type="term" value="F:metal ion binding"/>
    <property type="evidence" value="ECO:0007669"/>
    <property type="project" value="UniProtKB-KW"/>
</dbReference>
<evidence type="ECO:0000256" key="1">
    <source>
        <dbReference type="ARBA" id="ARBA00006247"/>
    </source>
</evidence>
<comment type="similarity">
    <text evidence="1">Belongs to the peptidase M20A family.</text>
</comment>
<proteinExistence type="inferred from homology"/>
<dbReference type="EnsemblMetazoa" id="CLYHEMT015099.1">
    <property type="protein sequence ID" value="CLYHEMP015099.1"/>
    <property type="gene ID" value="CLYHEMG015099"/>
</dbReference>
<feature type="domain" description="Peptidase M20 dimerisation" evidence="5">
    <location>
        <begin position="212"/>
        <end position="373"/>
    </location>
</feature>
<dbReference type="Pfam" id="PF07687">
    <property type="entry name" value="M20_dimer"/>
    <property type="match status" value="1"/>
</dbReference>
<accession>A0A7M6DLL3</accession>
<sequence length="481" mass="53750">MNMADSLSQLFEFVDNNKKSYIEGLRTWVEIESVSAEPARRPYVFQMMEQCKKQLEDLGAKIELAENPLNKGKKEGDLMLPRIILGNLGDDPKKKTLLVYGHLDVQPANRSDGWDYEPFKLTETEDGKLYGRGSTDDKGPVLGWINVLSAYQALKMEIPVNLKFCFEGMEESGSEGLDQLIDERKSTFFSGVDYCCISDNYWLGKSTPCVTYGLRGICYYHVKMRCAGADLHSGVFGGTVHEAMIDLVHLLSKIVNQRGRILIPGVNELVDKLTPEEDALYAPIDFDPEEYRQDIGADKLLHHGGDCKKKTLQHRWRYPSLSIHGFQNAFDGEGCKTVIPKEVIGKFSIRLVPSQTPEMIDKLVEDYLKKVHAESGSANRLTVISEHGGKPWLSDYTDDNFKSGRNAMKRVFGKEPDLTREGGSIPVTLSLQNATEKSVMLLPIGASDDGAHSQNEKINVSNYINGIKVLGAYIDELGKLN</sequence>
<reference evidence="6" key="1">
    <citation type="submission" date="2021-01" db="UniProtKB">
        <authorList>
            <consortium name="EnsemblMetazoa"/>
        </authorList>
    </citation>
    <scope>IDENTIFICATION</scope>
</reference>
<organism evidence="6 7">
    <name type="scientific">Clytia hemisphaerica</name>
    <dbReference type="NCBI Taxonomy" id="252671"/>
    <lineage>
        <taxon>Eukaryota</taxon>
        <taxon>Metazoa</taxon>
        <taxon>Cnidaria</taxon>
        <taxon>Hydrozoa</taxon>
        <taxon>Hydroidolina</taxon>
        <taxon>Leptothecata</taxon>
        <taxon>Obeliida</taxon>
        <taxon>Clytiidae</taxon>
        <taxon>Clytia</taxon>
    </lineage>
</organism>
<evidence type="ECO:0000256" key="2">
    <source>
        <dbReference type="ARBA" id="ARBA00022670"/>
    </source>
</evidence>
<dbReference type="SUPFAM" id="SSF53187">
    <property type="entry name" value="Zn-dependent exopeptidases"/>
    <property type="match status" value="1"/>
</dbReference>
<dbReference type="CDD" id="cd05676">
    <property type="entry name" value="M20_dipept_like_CNDP"/>
    <property type="match status" value="1"/>
</dbReference>
<protein>
    <recommendedName>
        <fullName evidence="5">Peptidase M20 dimerisation domain-containing protein</fullName>
    </recommendedName>
</protein>
<evidence type="ECO:0000313" key="6">
    <source>
        <dbReference type="EnsemblMetazoa" id="CLYHEMP015099.1"/>
    </source>
</evidence>
<dbReference type="InterPro" id="IPR001261">
    <property type="entry name" value="ArgE/DapE_CS"/>
</dbReference>
<dbReference type="Pfam" id="PF01546">
    <property type="entry name" value="Peptidase_M20"/>
    <property type="match status" value="1"/>
</dbReference>
<dbReference type="PANTHER" id="PTHR43270">
    <property type="entry name" value="BETA-ALA-HIS DIPEPTIDASE"/>
    <property type="match status" value="1"/>
</dbReference>
<dbReference type="GeneID" id="136800483"/>
<evidence type="ECO:0000313" key="7">
    <source>
        <dbReference type="Proteomes" id="UP000594262"/>
    </source>
</evidence>
<keyword evidence="4" id="KW-0378">Hydrolase</keyword>